<gene>
    <name evidence="3" type="ORF">P5673_021705</name>
</gene>
<feature type="region of interest" description="Disordered" evidence="1">
    <location>
        <begin position="208"/>
        <end position="253"/>
    </location>
</feature>
<dbReference type="InterPro" id="IPR001005">
    <property type="entry name" value="SANT/Myb"/>
</dbReference>
<dbReference type="PANTHER" id="PTHR31307:SF63">
    <property type="entry name" value="MYB_SANT-LIKE DNA-BINDING DOMAIN-CONTAINING PROTEIN"/>
    <property type="match status" value="1"/>
</dbReference>
<feature type="compositionally biased region" description="Low complexity" evidence="1">
    <location>
        <begin position="68"/>
        <end position="83"/>
    </location>
</feature>
<feature type="compositionally biased region" description="Polar residues" evidence="1">
    <location>
        <begin position="208"/>
        <end position="225"/>
    </location>
</feature>
<dbReference type="Pfam" id="PF13837">
    <property type="entry name" value="Myb_DNA-bind_4"/>
    <property type="match status" value="1"/>
</dbReference>
<comment type="caution">
    <text evidence="3">The sequence shown here is derived from an EMBL/GenBank/DDBJ whole genome shotgun (WGS) entry which is preliminary data.</text>
</comment>
<reference evidence="3" key="2">
    <citation type="journal article" date="2023" name="Science">
        <title>Genomic signatures of disease resistance in endangered staghorn corals.</title>
        <authorList>
            <person name="Vollmer S.V."/>
            <person name="Selwyn J.D."/>
            <person name="Despard B.A."/>
            <person name="Roesel C.L."/>
        </authorList>
    </citation>
    <scope>NUCLEOTIDE SEQUENCE</scope>
    <source>
        <strain evidence="3">K2</strain>
    </source>
</reference>
<feature type="compositionally biased region" description="Basic residues" evidence="1">
    <location>
        <begin position="232"/>
        <end position="243"/>
    </location>
</feature>
<evidence type="ECO:0000259" key="2">
    <source>
        <dbReference type="PROSITE" id="PS50090"/>
    </source>
</evidence>
<feature type="region of interest" description="Disordered" evidence="1">
    <location>
        <begin position="46"/>
        <end position="92"/>
    </location>
</feature>
<evidence type="ECO:0000256" key="1">
    <source>
        <dbReference type="SAM" id="MobiDB-lite"/>
    </source>
</evidence>
<sequence>MSFRNNMNPGAGDQFYPYGEFAQYPQYPRGWTYPYILNDRGNVNHSPSASVTNAESLPESSPQFMENSSTPSSSSTSSRPTSSAQSKKAQDRWSKEEEKLLVQLWAEKHDQLESRESRKTWAWIAEKISKALGTNKTADKCMRKMKYIIERYKNAKDWNKNQTGGSLRKSVYYDEVDKILGCRDMVTFNHVAEAGMSGDSAIEVFTESSDNTGEINTSSRPSASETPADKRRASKKGKRASKRKAPDNESKEEFRMAIKDARQQGEKITTFLDSLQQTQMQQLAMMSQFMGSIVKILDNQQNEKEK</sequence>
<keyword evidence="4" id="KW-1185">Reference proteome</keyword>
<dbReference type="PROSITE" id="PS50090">
    <property type="entry name" value="MYB_LIKE"/>
    <property type="match status" value="1"/>
</dbReference>
<dbReference type="EMBL" id="JARQWQ010000057">
    <property type="protein sequence ID" value="KAK2556135.1"/>
    <property type="molecule type" value="Genomic_DNA"/>
</dbReference>
<feature type="compositionally biased region" description="Polar residues" evidence="1">
    <location>
        <begin position="46"/>
        <end position="67"/>
    </location>
</feature>
<name>A0AAD9Q881_ACRCE</name>
<feature type="domain" description="Myb-like" evidence="2">
    <location>
        <begin position="85"/>
        <end position="149"/>
    </location>
</feature>
<organism evidence="3 4">
    <name type="scientific">Acropora cervicornis</name>
    <name type="common">Staghorn coral</name>
    <dbReference type="NCBI Taxonomy" id="6130"/>
    <lineage>
        <taxon>Eukaryota</taxon>
        <taxon>Metazoa</taxon>
        <taxon>Cnidaria</taxon>
        <taxon>Anthozoa</taxon>
        <taxon>Hexacorallia</taxon>
        <taxon>Scleractinia</taxon>
        <taxon>Astrocoeniina</taxon>
        <taxon>Acroporidae</taxon>
        <taxon>Acropora</taxon>
    </lineage>
</organism>
<protein>
    <recommendedName>
        <fullName evidence="2">Myb-like domain-containing protein</fullName>
    </recommendedName>
</protein>
<dbReference type="AlphaFoldDB" id="A0AAD9Q881"/>
<feature type="compositionally biased region" description="Basic and acidic residues" evidence="1">
    <location>
        <begin position="244"/>
        <end position="253"/>
    </location>
</feature>
<accession>A0AAD9Q881</accession>
<dbReference type="Gene3D" id="1.10.10.60">
    <property type="entry name" value="Homeodomain-like"/>
    <property type="match status" value="1"/>
</dbReference>
<evidence type="ECO:0000313" key="4">
    <source>
        <dbReference type="Proteomes" id="UP001249851"/>
    </source>
</evidence>
<dbReference type="PANTHER" id="PTHR31307">
    <property type="entry name" value="TRIHELIX TRANSCRIPTION FACTOR ASIL2"/>
    <property type="match status" value="1"/>
</dbReference>
<dbReference type="InterPro" id="IPR044823">
    <property type="entry name" value="ASIL1/2-like"/>
</dbReference>
<evidence type="ECO:0000313" key="3">
    <source>
        <dbReference type="EMBL" id="KAK2556135.1"/>
    </source>
</evidence>
<dbReference type="Proteomes" id="UP001249851">
    <property type="component" value="Unassembled WGS sequence"/>
</dbReference>
<proteinExistence type="predicted"/>
<reference evidence="3" key="1">
    <citation type="journal article" date="2023" name="G3 (Bethesda)">
        <title>Whole genome assembly and annotation of the endangered Caribbean coral Acropora cervicornis.</title>
        <authorList>
            <person name="Selwyn J.D."/>
            <person name="Vollmer S.V."/>
        </authorList>
    </citation>
    <scope>NUCLEOTIDE SEQUENCE</scope>
    <source>
        <strain evidence="3">K2</strain>
    </source>
</reference>
<dbReference type="InterPro" id="IPR044822">
    <property type="entry name" value="Myb_DNA-bind_4"/>
</dbReference>